<accession>A0ABP8VK55</accession>
<dbReference type="EMBL" id="BAABJA010000012">
    <property type="protein sequence ID" value="GAA4666178.1"/>
    <property type="molecule type" value="Genomic_DNA"/>
</dbReference>
<feature type="compositionally biased region" description="Polar residues" evidence="1">
    <location>
        <begin position="1"/>
        <end position="12"/>
    </location>
</feature>
<gene>
    <name evidence="2" type="ORF">GCM10023262_14080</name>
</gene>
<proteinExistence type="predicted"/>
<evidence type="ECO:0000313" key="2">
    <source>
        <dbReference type="EMBL" id="GAA4666178.1"/>
    </source>
</evidence>
<dbReference type="Proteomes" id="UP001501699">
    <property type="component" value="Unassembled WGS sequence"/>
</dbReference>
<comment type="caution">
    <text evidence="2">The sequence shown here is derived from an EMBL/GenBank/DDBJ whole genome shotgun (WGS) entry which is preliminary data.</text>
</comment>
<feature type="region of interest" description="Disordered" evidence="1">
    <location>
        <begin position="1"/>
        <end position="25"/>
    </location>
</feature>
<keyword evidence="3" id="KW-1185">Reference proteome</keyword>
<evidence type="ECO:0000313" key="3">
    <source>
        <dbReference type="Proteomes" id="UP001501699"/>
    </source>
</evidence>
<sequence>MTAENTEVTSQPKRIPPKAGTGLGAPAATRAAIGADVVLWEVELVLQEHK</sequence>
<organism evidence="2 3">
    <name type="scientific">Bartonella pachyuromydis</name>
    <dbReference type="NCBI Taxonomy" id="931097"/>
    <lineage>
        <taxon>Bacteria</taxon>
        <taxon>Pseudomonadati</taxon>
        <taxon>Pseudomonadota</taxon>
        <taxon>Alphaproteobacteria</taxon>
        <taxon>Hyphomicrobiales</taxon>
        <taxon>Bartonellaceae</taxon>
        <taxon>Bartonella</taxon>
    </lineage>
</organism>
<evidence type="ECO:0000256" key="1">
    <source>
        <dbReference type="SAM" id="MobiDB-lite"/>
    </source>
</evidence>
<protein>
    <submittedName>
        <fullName evidence="2">Uncharacterized protein</fullName>
    </submittedName>
</protein>
<name>A0ABP8VK55_9HYPH</name>
<reference evidence="3" key="1">
    <citation type="journal article" date="2019" name="Int. J. Syst. Evol. Microbiol.">
        <title>The Global Catalogue of Microorganisms (GCM) 10K type strain sequencing project: providing services to taxonomists for standard genome sequencing and annotation.</title>
        <authorList>
            <consortium name="The Broad Institute Genomics Platform"/>
            <consortium name="The Broad Institute Genome Sequencing Center for Infectious Disease"/>
            <person name="Wu L."/>
            <person name="Ma J."/>
        </authorList>
    </citation>
    <scope>NUCLEOTIDE SEQUENCE [LARGE SCALE GENOMIC DNA]</scope>
    <source>
        <strain evidence="3">JCM 17714</strain>
    </source>
</reference>